<dbReference type="InterPro" id="IPR011989">
    <property type="entry name" value="ARM-like"/>
</dbReference>
<reference evidence="2" key="1">
    <citation type="journal article" date="2011" name="Genome Res.">
        <title>Deep small RNA sequencing from the nematode Ascaris reveals conservation, functional diversification, and novel developmental profiles.</title>
        <authorList>
            <person name="Wang J."/>
            <person name="Czech B."/>
            <person name="Crunk A."/>
            <person name="Wallace A."/>
            <person name="Mitreva M."/>
            <person name="Hannon G.J."/>
            <person name="Davis R.E."/>
        </authorList>
    </citation>
    <scope>NUCLEOTIDE SEQUENCE</scope>
</reference>
<accession>F1LGC1</accession>
<dbReference type="SUPFAM" id="SSF48371">
    <property type="entry name" value="ARM repeat"/>
    <property type="match status" value="1"/>
</dbReference>
<keyword evidence="1" id="KW-0732">Signal</keyword>
<name>F1LGC1_ASCSU</name>
<dbReference type="Gene3D" id="1.25.10.10">
    <property type="entry name" value="Leucine-rich Repeat Variant"/>
    <property type="match status" value="1"/>
</dbReference>
<evidence type="ECO:0000256" key="1">
    <source>
        <dbReference type="SAM" id="SignalP"/>
    </source>
</evidence>
<organism evidence="2">
    <name type="scientific">Ascaris suum</name>
    <name type="common">Pig roundworm</name>
    <name type="synonym">Ascaris lumbricoides</name>
    <dbReference type="NCBI Taxonomy" id="6253"/>
    <lineage>
        <taxon>Eukaryota</taxon>
        <taxon>Metazoa</taxon>
        <taxon>Ecdysozoa</taxon>
        <taxon>Nematoda</taxon>
        <taxon>Chromadorea</taxon>
        <taxon>Rhabditida</taxon>
        <taxon>Spirurina</taxon>
        <taxon>Ascaridomorpha</taxon>
        <taxon>Ascaridoidea</taxon>
        <taxon>Ascarididae</taxon>
        <taxon>Ascaris</taxon>
    </lineage>
</organism>
<sequence length="119" mass="13688">MMLWCVHILITILQGRCLTALRTFRTCLALRNIRDNDEKESAFRGLCIMINVNPAGVLGEFIFLCDAIASWSQPQPDLKMMFSRILHGFRQQVGDANWAAFTSRFPLPLKQRLNVQYDV</sequence>
<proteinExistence type="evidence at transcript level"/>
<dbReference type="InterPro" id="IPR016024">
    <property type="entry name" value="ARM-type_fold"/>
</dbReference>
<dbReference type="EMBL" id="JI214439">
    <property type="protein sequence ID" value="ADY49175.1"/>
    <property type="molecule type" value="mRNA"/>
</dbReference>
<evidence type="ECO:0000313" key="2">
    <source>
        <dbReference type="EMBL" id="ADY49175.1"/>
    </source>
</evidence>
<feature type="signal peptide" evidence="1">
    <location>
        <begin position="1"/>
        <end position="17"/>
    </location>
</feature>
<protein>
    <submittedName>
        <fullName evidence="2">Transportin-1</fullName>
    </submittedName>
</protein>
<dbReference type="AlphaFoldDB" id="F1LGC1"/>
<feature type="chain" id="PRO_5003265580" evidence="1">
    <location>
        <begin position="18"/>
        <end position="119"/>
    </location>
</feature>